<name>A0AAE9ZAD6_9GAMM</name>
<reference evidence="2 3" key="1">
    <citation type="journal article" date="2015" name="Genome Announc.">
        <title>Draft Genome Sequences of Marine Isolates of Thalassomonas viridans and Thalassomonas actiniarum.</title>
        <authorList>
            <person name="Olonade I."/>
            <person name="van Zyl L.J."/>
            <person name="Trindade M."/>
        </authorList>
    </citation>
    <scope>NUCLEOTIDE SEQUENCE [LARGE SCALE GENOMIC DNA]</scope>
    <source>
        <strain evidence="2 3">XOM25</strain>
    </source>
</reference>
<protein>
    <submittedName>
        <fullName evidence="2">Uncharacterized protein</fullName>
    </submittedName>
</protein>
<dbReference type="AlphaFoldDB" id="A0AAE9ZAD6"/>
<sequence>MSEASENYQPNQGIQTTQDAVEFINQQVLQPDIKPIQGTAKPMVDQAAAMMVQDMRSFIQSNEQMMTIALAKAAKLATNELTVKEGKTAIETITSAIGQLPAYATAIGSAASQIVNDFNGQDSISNAVINTANTQPGKQPESGVEESEQTRTVDTSLHKQKGFFRFFGRN</sequence>
<proteinExistence type="predicted"/>
<evidence type="ECO:0000313" key="2">
    <source>
        <dbReference type="EMBL" id="WDE08824.1"/>
    </source>
</evidence>
<dbReference type="EMBL" id="CP059734">
    <property type="protein sequence ID" value="WDE08824.1"/>
    <property type="molecule type" value="Genomic_DNA"/>
</dbReference>
<organism evidence="2 3">
    <name type="scientific">Thalassomonas viridans</name>
    <dbReference type="NCBI Taxonomy" id="137584"/>
    <lineage>
        <taxon>Bacteria</taxon>
        <taxon>Pseudomonadati</taxon>
        <taxon>Pseudomonadota</taxon>
        <taxon>Gammaproteobacteria</taxon>
        <taxon>Alteromonadales</taxon>
        <taxon>Colwelliaceae</taxon>
        <taxon>Thalassomonas</taxon>
    </lineage>
</organism>
<keyword evidence="3" id="KW-1185">Reference proteome</keyword>
<gene>
    <name evidence="2" type="ORF">SG34_033570</name>
</gene>
<dbReference type="RefSeq" id="WP_044841021.1">
    <property type="nucleotide sequence ID" value="NZ_CP059734.1"/>
</dbReference>
<feature type="region of interest" description="Disordered" evidence="1">
    <location>
        <begin position="132"/>
        <end position="152"/>
    </location>
</feature>
<dbReference type="Proteomes" id="UP000032352">
    <property type="component" value="Chromosome pTvir"/>
</dbReference>
<dbReference type="KEGG" id="tvd:SG34_033570"/>
<accession>A0AAE9ZAD6</accession>
<reference evidence="2 3" key="2">
    <citation type="journal article" date="2022" name="Mar. Drugs">
        <title>Bioassay-Guided Fractionation Leads to the Detection of Cholic Acid Generated by the Rare Thalassomonas sp.</title>
        <authorList>
            <person name="Pheiffer F."/>
            <person name="Schneider Y.K."/>
            <person name="Hansen E.H."/>
            <person name="Andersen J.H."/>
            <person name="Isaksson J."/>
            <person name="Busche T."/>
            <person name="R C."/>
            <person name="Kalinowski J."/>
            <person name="Zyl L.V."/>
            <person name="Trindade M."/>
        </authorList>
    </citation>
    <scope>NUCLEOTIDE SEQUENCE [LARGE SCALE GENOMIC DNA]</scope>
    <source>
        <strain evidence="2 3">XOM25</strain>
    </source>
</reference>
<evidence type="ECO:0000256" key="1">
    <source>
        <dbReference type="SAM" id="MobiDB-lite"/>
    </source>
</evidence>
<evidence type="ECO:0000313" key="3">
    <source>
        <dbReference type="Proteomes" id="UP000032352"/>
    </source>
</evidence>